<evidence type="ECO:0000313" key="2">
    <source>
        <dbReference type="EMBL" id="GAA0153893.1"/>
    </source>
</evidence>
<evidence type="ECO:0000256" key="1">
    <source>
        <dbReference type="SAM" id="MobiDB-lite"/>
    </source>
</evidence>
<dbReference type="EMBL" id="BAABME010002275">
    <property type="protein sequence ID" value="GAA0153893.1"/>
    <property type="molecule type" value="Genomic_DNA"/>
</dbReference>
<feature type="compositionally biased region" description="Polar residues" evidence="1">
    <location>
        <begin position="24"/>
        <end position="42"/>
    </location>
</feature>
<gene>
    <name evidence="2" type="ORF">LIER_12023</name>
</gene>
<sequence>MRRSQEEGDGADDRVEVFTKGGLNENQNFISSGETDNQSSDGGRQMKDGINTYTERVELYNQPLLVLLEE</sequence>
<protein>
    <submittedName>
        <fullName evidence="2">Uncharacterized protein</fullName>
    </submittedName>
</protein>
<name>A0AAV3PRH1_LITER</name>
<evidence type="ECO:0000313" key="3">
    <source>
        <dbReference type="Proteomes" id="UP001454036"/>
    </source>
</evidence>
<dbReference type="AlphaFoldDB" id="A0AAV3PRH1"/>
<keyword evidence="3" id="KW-1185">Reference proteome</keyword>
<proteinExistence type="predicted"/>
<accession>A0AAV3PRH1</accession>
<organism evidence="2 3">
    <name type="scientific">Lithospermum erythrorhizon</name>
    <name type="common">Purple gromwell</name>
    <name type="synonym">Lithospermum officinale var. erythrorhizon</name>
    <dbReference type="NCBI Taxonomy" id="34254"/>
    <lineage>
        <taxon>Eukaryota</taxon>
        <taxon>Viridiplantae</taxon>
        <taxon>Streptophyta</taxon>
        <taxon>Embryophyta</taxon>
        <taxon>Tracheophyta</taxon>
        <taxon>Spermatophyta</taxon>
        <taxon>Magnoliopsida</taxon>
        <taxon>eudicotyledons</taxon>
        <taxon>Gunneridae</taxon>
        <taxon>Pentapetalae</taxon>
        <taxon>asterids</taxon>
        <taxon>lamiids</taxon>
        <taxon>Boraginales</taxon>
        <taxon>Boraginaceae</taxon>
        <taxon>Boraginoideae</taxon>
        <taxon>Lithospermeae</taxon>
        <taxon>Lithospermum</taxon>
    </lineage>
</organism>
<reference evidence="2 3" key="1">
    <citation type="submission" date="2024-01" db="EMBL/GenBank/DDBJ databases">
        <title>The complete chloroplast genome sequence of Lithospermum erythrorhizon: insights into the phylogenetic relationship among Boraginaceae species and the maternal lineages of purple gromwells.</title>
        <authorList>
            <person name="Okada T."/>
            <person name="Watanabe K."/>
        </authorList>
    </citation>
    <scope>NUCLEOTIDE SEQUENCE [LARGE SCALE GENOMIC DNA]</scope>
</reference>
<feature type="region of interest" description="Disordered" evidence="1">
    <location>
        <begin position="22"/>
        <end position="48"/>
    </location>
</feature>
<dbReference type="Proteomes" id="UP001454036">
    <property type="component" value="Unassembled WGS sequence"/>
</dbReference>
<comment type="caution">
    <text evidence="2">The sequence shown here is derived from an EMBL/GenBank/DDBJ whole genome shotgun (WGS) entry which is preliminary data.</text>
</comment>